<evidence type="ECO:0000256" key="5">
    <source>
        <dbReference type="ARBA" id="ARBA00023136"/>
    </source>
</evidence>
<feature type="transmembrane region" description="Helical" evidence="6">
    <location>
        <begin position="90"/>
        <end position="112"/>
    </location>
</feature>
<protein>
    <submittedName>
        <fullName evidence="8">MFS transporter</fullName>
    </submittedName>
</protein>
<feature type="transmembrane region" description="Helical" evidence="6">
    <location>
        <begin position="47"/>
        <end position="69"/>
    </location>
</feature>
<evidence type="ECO:0000256" key="6">
    <source>
        <dbReference type="SAM" id="Phobius"/>
    </source>
</evidence>
<evidence type="ECO:0000256" key="1">
    <source>
        <dbReference type="ARBA" id="ARBA00004651"/>
    </source>
</evidence>
<dbReference type="PANTHER" id="PTHR23513:SF11">
    <property type="entry name" value="STAPHYLOFERRIN A TRANSPORTER"/>
    <property type="match status" value="1"/>
</dbReference>
<organism evidence="8 9">
    <name type="scientific">Amycolatopsis nalaikhensis</name>
    <dbReference type="NCBI Taxonomy" id="715472"/>
    <lineage>
        <taxon>Bacteria</taxon>
        <taxon>Bacillati</taxon>
        <taxon>Actinomycetota</taxon>
        <taxon>Actinomycetes</taxon>
        <taxon>Pseudonocardiales</taxon>
        <taxon>Pseudonocardiaceae</taxon>
        <taxon>Amycolatopsis</taxon>
    </lineage>
</organism>
<name>A0ABY8Y046_9PSEU</name>
<dbReference type="InterPro" id="IPR020846">
    <property type="entry name" value="MFS_dom"/>
</dbReference>
<dbReference type="RefSeq" id="WP_285458941.1">
    <property type="nucleotide sequence ID" value="NZ_CP127173.1"/>
</dbReference>
<feature type="transmembrane region" description="Helical" evidence="6">
    <location>
        <begin position="252"/>
        <end position="273"/>
    </location>
</feature>
<feature type="transmembrane region" description="Helical" evidence="6">
    <location>
        <begin position="21"/>
        <end position="41"/>
    </location>
</feature>
<feature type="transmembrane region" description="Helical" evidence="6">
    <location>
        <begin position="153"/>
        <end position="186"/>
    </location>
</feature>
<accession>A0ABY8Y046</accession>
<evidence type="ECO:0000313" key="9">
    <source>
        <dbReference type="Proteomes" id="UP001227101"/>
    </source>
</evidence>
<sequence>MTLLAPLREARFRALVTGRTFADFANAVAPFALAFAVVDLTGSAVDLGLVVGARSLANVLLILFGGMLADRLPRSVILQGTETAAALTQAVIAASVLCGFASIPLLAGLSLVNGAVSAISLPAAASLTPLTVPTPLLAQANALVRLLSNTGRIAGAGLAGVLVAFAGSGWALAGNAVLFLAAAVSYRRIRLPRGERVPGSRPLAELAEGWREFRARSWVWLVVLQFMVVNAVNAGALLVVGPLVADDTFGRTGWGIALAVQTAGSLLGGLVAARWQPRRMLLVGVALIMVDALPMLALGETPYLLPLLFAMFLSGVAIEQFSVAWDVSLQENIPPAKLARVYSYDMLGSFVAMPFGQIIAGPLAEHAGREATLLGGAALVVGATALVLANPGVRGLVRHAPVRPGAPGRSSAD</sequence>
<dbReference type="Proteomes" id="UP001227101">
    <property type="component" value="Chromosome"/>
</dbReference>
<feature type="transmembrane region" description="Helical" evidence="6">
    <location>
        <begin position="341"/>
        <end position="359"/>
    </location>
</feature>
<dbReference type="PANTHER" id="PTHR23513">
    <property type="entry name" value="INTEGRAL MEMBRANE EFFLUX PROTEIN-RELATED"/>
    <property type="match status" value="1"/>
</dbReference>
<proteinExistence type="predicted"/>
<evidence type="ECO:0000259" key="7">
    <source>
        <dbReference type="PROSITE" id="PS50850"/>
    </source>
</evidence>
<keyword evidence="9" id="KW-1185">Reference proteome</keyword>
<dbReference type="Pfam" id="PF07690">
    <property type="entry name" value="MFS_1"/>
    <property type="match status" value="1"/>
</dbReference>
<feature type="domain" description="Major facilitator superfamily (MFS) profile" evidence="7">
    <location>
        <begin position="1"/>
        <end position="394"/>
    </location>
</feature>
<reference evidence="8 9" key="1">
    <citation type="submission" date="2023-06" db="EMBL/GenBank/DDBJ databases">
        <authorList>
            <person name="Oyuntsetseg B."/>
            <person name="Kim S.B."/>
        </authorList>
    </citation>
    <scope>NUCLEOTIDE SEQUENCE [LARGE SCALE GENOMIC DNA]</scope>
    <source>
        <strain evidence="8 9">2-2</strain>
    </source>
</reference>
<feature type="transmembrane region" description="Helical" evidence="6">
    <location>
        <begin position="303"/>
        <end position="329"/>
    </location>
</feature>
<feature type="transmembrane region" description="Helical" evidence="6">
    <location>
        <begin position="280"/>
        <end position="297"/>
    </location>
</feature>
<gene>
    <name evidence="8" type="ORF">QP939_23330</name>
</gene>
<dbReference type="EMBL" id="CP127173">
    <property type="protein sequence ID" value="WIV61325.1"/>
    <property type="molecule type" value="Genomic_DNA"/>
</dbReference>
<evidence type="ECO:0000256" key="4">
    <source>
        <dbReference type="ARBA" id="ARBA00022989"/>
    </source>
</evidence>
<evidence type="ECO:0000313" key="8">
    <source>
        <dbReference type="EMBL" id="WIV61325.1"/>
    </source>
</evidence>
<dbReference type="PROSITE" id="PS50850">
    <property type="entry name" value="MFS"/>
    <property type="match status" value="1"/>
</dbReference>
<keyword evidence="3 6" id="KW-0812">Transmembrane</keyword>
<evidence type="ECO:0000256" key="2">
    <source>
        <dbReference type="ARBA" id="ARBA00022475"/>
    </source>
</evidence>
<comment type="subcellular location">
    <subcellularLocation>
        <location evidence="1">Cell membrane</location>
        <topology evidence="1">Multi-pass membrane protein</topology>
    </subcellularLocation>
</comment>
<dbReference type="CDD" id="cd06173">
    <property type="entry name" value="MFS_MefA_like"/>
    <property type="match status" value="1"/>
</dbReference>
<feature type="transmembrane region" description="Helical" evidence="6">
    <location>
        <begin position="371"/>
        <end position="389"/>
    </location>
</feature>
<evidence type="ECO:0000256" key="3">
    <source>
        <dbReference type="ARBA" id="ARBA00022692"/>
    </source>
</evidence>
<keyword evidence="5 6" id="KW-0472">Membrane</keyword>
<dbReference type="InterPro" id="IPR011701">
    <property type="entry name" value="MFS"/>
</dbReference>
<dbReference type="InterPro" id="IPR036259">
    <property type="entry name" value="MFS_trans_sf"/>
</dbReference>
<dbReference type="SUPFAM" id="SSF103473">
    <property type="entry name" value="MFS general substrate transporter"/>
    <property type="match status" value="1"/>
</dbReference>
<feature type="transmembrane region" description="Helical" evidence="6">
    <location>
        <begin position="218"/>
        <end position="240"/>
    </location>
</feature>
<keyword evidence="2" id="KW-1003">Cell membrane</keyword>
<dbReference type="Gene3D" id="1.20.1250.20">
    <property type="entry name" value="MFS general substrate transporter like domains"/>
    <property type="match status" value="1"/>
</dbReference>
<keyword evidence="4 6" id="KW-1133">Transmembrane helix</keyword>